<evidence type="ECO:0000313" key="13">
    <source>
        <dbReference type="Proteomes" id="UP000314983"/>
    </source>
</evidence>
<dbReference type="InterPro" id="IPR051492">
    <property type="entry name" value="Dynamin-Rho_GEF"/>
</dbReference>
<dbReference type="SMART" id="SM00721">
    <property type="entry name" value="BAR"/>
    <property type="match status" value="1"/>
</dbReference>
<dbReference type="GO" id="GO:0035556">
    <property type="term" value="P:intracellular signal transduction"/>
    <property type="evidence" value="ECO:0007669"/>
    <property type="project" value="InterPro"/>
</dbReference>
<dbReference type="GO" id="GO:0005085">
    <property type="term" value="F:guanyl-nucleotide exchange factor activity"/>
    <property type="evidence" value="ECO:0007669"/>
    <property type="project" value="UniProtKB-KW"/>
</dbReference>
<feature type="domain" description="DH" evidence="11">
    <location>
        <begin position="26"/>
        <end position="80"/>
    </location>
</feature>
<dbReference type="SUPFAM" id="SSF50044">
    <property type="entry name" value="SH3-domain"/>
    <property type="match status" value="2"/>
</dbReference>
<dbReference type="Pfam" id="PF00621">
    <property type="entry name" value="RhoGEF"/>
    <property type="match status" value="1"/>
</dbReference>
<dbReference type="SUPFAM" id="SSF103657">
    <property type="entry name" value="BAR/IMD domain-like"/>
    <property type="match status" value="1"/>
</dbReference>
<evidence type="ECO:0000256" key="8">
    <source>
        <dbReference type="PROSITE-ProRule" id="PRU00192"/>
    </source>
</evidence>
<dbReference type="STRING" id="8005.ENSEEEP00000048091"/>
<keyword evidence="13" id="KW-1185">Reference proteome</keyword>
<protein>
    <recommendedName>
        <fullName evidence="3">Dynamin-binding protein</fullName>
    </recommendedName>
    <alternativeName>
        <fullName evidence="7">Scaffold protein Tuba</fullName>
    </alternativeName>
</protein>
<evidence type="ECO:0000256" key="3">
    <source>
        <dbReference type="ARBA" id="ARBA00018186"/>
    </source>
</evidence>
<evidence type="ECO:0000259" key="11">
    <source>
        <dbReference type="PROSITE" id="PS50010"/>
    </source>
</evidence>
<dbReference type="OMA" id="NVQCYLQ"/>
<dbReference type="PANTHER" id="PTHR22834:SF17">
    <property type="entry name" value="RHO GUANINE NUCLEOTIDE EXCHANGE FACTOR 38"/>
    <property type="match status" value="1"/>
</dbReference>
<evidence type="ECO:0000256" key="7">
    <source>
        <dbReference type="ARBA" id="ARBA00032587"/>
    </source>
</evidence>
<name>A0A4W4HDG8_ELEEL</name>
<dbReference type="Ensembl" id="ENSEEET00000048621.2">
    <property type="protein sequence ID" value="ENSEEEP00000048091.2"/>
    <property type="gene ID" value="ENSEEEG00000022649.2"/>
</dbReference>
<reference evidence="12" key="4">
    <citation type="submission" date="2025-08" db="UniProtKB">
        <authorList>
            <consortium name="Ensembl"/>
        </authorList>
    </citation>
    <scope>IDENTIFICATION</scope>
</reference>
<feature type="domain" description="SH3" evidence="10">
    <location>
        <begin position="370"/>
        <end position="433"/>
    </location>
</feature>
<dbReference type="PRINTS" id="PR00452">
    <property type="entry name" value="SH3DOMAIN"/>
</dbReference>
<dbReference type="Gene3D" id="2.30.30.40">
    <property type="entry name" value="SH3 Domains"/>
    <property type="match status" value="2"/>
</dbReference>
<dbReference type="InterPro" id="IPR001331">
    <property type="entry name" value="GDS_CDC24_CS"/>
</dbReference>
<evidence type="ECO:0000256" key="6">
    <source>
        <dbReference type="ARBA" id="ARBA00022949"/>
    </source>
</evidence>
<feature type="domain" description="SH3" evidence="10">
    <location>
        <begin position="446"/>
        <end position="509"/>
    </location>
</feature>
<dbReference type="Pfam" id="PF14604">
    <property type="entry name" value="SH3_9"/>
    <property type="match status" value="1"/>
</dbReference>
<keyword evidence="4 8" id="KW-0728">SH3 domain</keyword>
<dbReference type="InterPro" id="IPR004148">
    <property type="entry name" value="BAR_dom"/>
</dbReference>
<evidence type="ECO:0000256" key="1">
    <source>
        <dbReference type="ARBA" id="ARBA00004282"/>
    </source>
</evidence>
<dbReference type="FunFam" id="1.20.1270.60:FF:000061">
    <property type="entry name" value="Rho guanine nucleotide exchange factor 38"/>
    <property type="match status" value="1"/>
</dbReference>
<dbReference type="GO" id="GO:0005795">
    <property type="term" value="C:Golgi stack"/>
    <property type="evidence" value="ECO:0007669"/>
    <property type="project" value="UniProtKB-SubCell"/>
</dbReference>
<dbReference type="InterPro" id="IPR001452">
    <property type="entry name" value="SH3_domain"/>
</dbReference>
<dbReference type="SMART" id="SM00326">
    <property type="entry name" value="SH3"/>
    <property type="match status" value="2"/>
</dbReference>
<dbReference type="AlphaFoldDB" id="A0A4W4HDG8"/>
<dbReference type="PROSITE" id="PS00741">
    <property type="entry name" value="DH_1"/>
    <property type="match status" value="1"/>
</dbReference>
<dbReference type="InterPro" id="IPR027267">
    <property type="entry name" value="AH/BAR_dom_sf"/>
</dbReference>
<dbReference type="GeneTree" id="ENSGT00950000183088"/>
<dbReference type="CDD" id="cd12141">
    <property type="entry name" value="SH3_DNMBP_C2"/>
    <property type="match status" value="1"/>
</dbReference>
<reference evidence="12" key="3">
    <citation type="submission" date="2020-05" db="EMBL/GenBank/DDBJ databases">
        <title>Electrophorus electricus (electric eel) genome, fEleEle1, primary haplotype.</title>
        <authorList>
            <person name="Myers G."/>
            <person name="Meyer A."/>
            <person name="Fedrigo O."/>
            <person name="Formenti G."/>
            <person name="Rhie A."/>
            <person name="Tracey A."/>
            <person name="Sims Y."/>
            <person name="Jarvis E.D."/>
        </authorList>
    </citation>
    <scope>NUCLEOTIDE SEQUENCE [LARGE SCALE GENOMIC DNA]</scope>
</reference>
<dbReference type="PROSITE" id="PS50010">
    <property type="entry name" value="DH_2"/>
    <property type="match status" value="1"/>
</dbReference>
<evidence type="ECO:0000256" key="9">
    <source>
        <dbReference type="SAM" id="MobiDB-lite"/>
    </source>
</evidence>
<dbReference type="PANTHER" id="PTHR22834">
    <property type="entry name" value="NUCLEAR FUSION PROTEIN FUS2"/>
    <property type="match status" value="1"/>
</dbReference>
<evidence type="ECO:0000256" key="4">
    <source>
        <dbReference type="ARBA" id="ARBA00022443"/>
    </source>
</evidence>
<dbReference type="Gene3D" id="1.20.900.10">
    <property type="entry name" value="Dbl homology (DH) domain"/>
    <property type="match status" value="1"/>
</dbReference>
<dbReference type="SUPFAM" id="SSF48065">
    <property type="entry name" value="DBL homology domain (DH-domain)"/>
    <property type="match status" value="1"/>
</dbReference>
<gene>
    <name evidence="12" type="primary">arhgef38</name>
</gene>
<dbReference type="InterPro" id="IPR000219">
    <property type="entry name" value="DH_dom"/>
</dbReference>
<dbReference type="InterPro" id="IPR036028">
    <property type="entry name" value="SH3-like_dom_sf"/>
</dbReference>
<feature type="region of interest" description="Disordered" evidence="9">
    <location>
        <begin position="342"/>
        <end position="362"/>
    </location>
</feature>
<sequence length="510" mass="58630">HTHTHTHTYLKEQYVFTTIKGKPNLLDMGSLLIKPVQRIMKYPLLLSELWLATPTDHPDNQPLQEALTAAKIINVNINEFKRRKDIVMKYKRSDDEGTLKGRLNKFNIHSIRKKSDRITGYFKILTGVEPQVRDEVFDKEEKFFRNLEKAVRQLVKNVGAFQLYAQDLISVGVQSAEDLEAIMKDSDKIDTNGYQHRRNGHDPYKQLQVVLAPLSTLQAMFSAPQKLIQKRYDKLLDRCSCPDAPSSCSEEQLQAQRDYQALNAQLAEELQRFNNAASTILTNCLLGVVGLLRDLMQSARPPVQQLLVSVSVEVQHSLMEEICSLAFVRENSQRLMERKVSFEKREKKNATPEAQRQTQADRARLREEFPVERLYRLRRNCNACQDEDVTLLEGELVGVLEDHDPLGSTSRWLVDTGTTRGYVYSTFLKAYNPQRDVSECPDDFDNLSLFFYAVYAFNARCAQELSLQEYQPVRILQFCDLGGNKDWWLAEVNGQKGYVPANYLGKMSYA</sequence>
<evidence type="ECO:0000259" key="10">
    <source>
        <dbReference type="PROSITE" id="PS50002"/>
    </source>
</evidence>
<reference evidence="12" key="5">
    <citation type="submission" date="2025-09" db="UniProtKB">
        <authorList>
            <consortium name="Ensembl"/>
        </authorList>
    </citation>
    <scope>IDENTIFICATION</scope>
</reference>
<dbReference type="Gene3D" id="1.20.1270.60">
    <property type="entry name" value="Arfaptin homology (AH) domain/BAR domain"/>
    <property type="match status" value="1"/>
</dbReference>
<evidence type="ECO:0000313" key="12">
    <source>
        <dbReference type="Ensembl" id="ENSEEEP00000048091.2"/>
    </source>
</evidence>
<keyword evidence="6" id="KW-0965">Cell junction</keyword>
<comment type="subcellular location">
    <subcellularLocation>
        <location evidence="1">Cell junction</location>
    </subcellularLocation>
    <subcellularLocation>
        <location evidence="2">Golgi apparatus</location>
        <location evidence="2">Golgi stack</location>
    </subcellularLocation>
</comment>
<dbReference type="GO" id="GO:0070161">
    <property type="term" value="C:anchoring junction"/>
    <property type="evidence" value="ECO:0007669"/>
    <property type="project" value="UniProtKB-SubCell"/>
</dbReference>
<keyword evidence="5" id="KW-0344">Guanine-nucleotide releasing factor</keyword>
<evidence type="ECO:0000256" key="5">
    <source>
        <dbReference type="ARBA" id="ARBA00022658"/>
    </source>
</evidence>
<dbReference type="FunFam" id="2.30.30.40:FF:000066">
    <property type="entry name" value="dynamin-binding protein isoform X1"/>
    <property type="match status" value="1"/>
</dbReference>
<dbReference type="InterPro" id="IPR035899">
    <property type="entry name" value="DBL_dom_sf"/>
</dbReference>
<dbReference type="PROSITE" id="PS50002">
    <property type="entry name" value="SH3"/>
    <property type="match status" value="2"/>
</dbReference>
<reference evidence="13" key="1">
    <citation type="journal article" date="2014" name="Science">
        <title>Nonhuman genetics. Genomic basis for the convergent evolution of electric organs.</title>
        <authorList>
            <person name="Gallant J.R."/>
            <person name="Traeger L.L."/>
            <person name="Volkening J.D."/>
            <person name="Moffett H."/>
            <person name="Chen P.H."/>
            <person name="Novina C.D."/>
            <person name="Phillips G.N.Jr."/>
            <person name="Anand R."/>
            <person name="Wells G.B."/>
            <person name="Pinch M."/>
            <person name="Guth R."/>
            <person name="Unguez G.A."/>
            <person name="Albert J.S."/>
            <person name="Zakon H.H."/>
            <person name="Samanta M.P."/>
            <person name="Sussman M.R."/>
        </authorList>
    </citation>
    <scope>NUCLEOTIDE SEQUENCE [LARGE SCALE GENOMIC DNA]</scope>
</reference>
<dbReference type="Proteomes" id="UP000314983">
    <property type="component" value="Chromosome 11"/>
</dbReference>
<proteinExistence type="predicted"/>
<organism evidence="12 13">
    <name type="scientific">Electrophorus electricus</name>
    <name type="common">Electric eel</name>
    <name type="synonym">Gymnotus electricus</name>
    <dbReference type="NCBI Taxonomy" id="8005"/>
    <lineage>
        <taxon>Eukaryota</taxon>
        <taxon>Metazoa</taxon>
        <taxon>Chordata</taxon>
        <taxon>Craniata</taxon>
        <taxon>Vertebrata</taxon>
        <taxon>Euteleostomi</taxon>
        <taxon>Actinopterygii</taxon>
        <taxon>Neopterygii</taxon>
        <taxon>Teleostei</taxon>
        <taxon>Ostariophysi</taxon>
        <taxon>Gymnotiformes</taxon>
        <taxon>Gymnotoidei</taxon>
        <taxon>Gymnotidae</taxon>
        <taxon>Electrophorus</taxon>
    </lineage>
</organism>
<evidence type="ECO:0000256" key="2">
    <source>
        <dbReference type="ARBA" id="ARBA00004348"/>
    </source>
</evidence>
<accession>A0A4W4HDG8</accession>
<reference evidence="13" key="2">
    <citation type="journal article" date="2017" name="Sci. Adv.">
        <title>A tail of two voltages: Proteomic comparison of the three electric organs of the electric eel.</title>
        <authorList>
            <person name="Traeger L.L."/>
            <person name="Sabat G."/>
            <person name="Barrett-Wilt G.A."/>
            <person name="Wells G.B."/>
            <person name="Sussman M.R."/>
        </authorList>
    </citation>
    <scope>NUCLEOTIDE SEQUENCE [LARGE SCALE GENOMIC DNA]</scope>
</reference>